<feature type="region of interest" description="Disordered" evidence="7">
    <location>
        <begin position="1237"/>
        <end position="1282"/>
    </location>
</feature>
<evidence type="ECO:0000256" key="1">
    <source>
        <dbReference type="ARBA" id="ARBA00006752"/>
    </source>
</evidence>
<gene>
    <name evidence="10" type="ORF">QSP1433_LOCUS13405</name>
</gene>
<dbReference type="GO" id="GO:0005524">
    <property type="term" value="F:ATP binding"/>
    <property type="evidence" value="ECO:0007669"/>
    <property type="project" value="UniProtKB-KW"/>
</dbReference>
<dbReference type="PANTHER" id="PTHR11937">
    <property type="entry name" value="ACTIN"/>
    <property type="match status" value="1"/>
</dbReference>
<evidence type="ECO:0000256" key="5">
    <source>
        <dbReference type="ARBA" id="ARBA00049360"/>
    </source>
</evidence>
<evidence type="ECO:0000256" key="3">
    <source>
        <dbReference type="ARBA" id="ARBA00022801"/>
    </source>
</evidence>
<dbReference type="SMART" id="SM00454">
    <property type="entry name" value="SAM"/>
    <property type="match status" value="1"/>
</dbReference>
<dbReference type="Pfam" id="PF00536">
    <property type="entry name" value="SAM_1"/>
    <property type="match status" value="1"/>
</dbReference>
<evidence type="ECO:0000256" key="7">
    <source>
        <dbReference type="SAM" id="MobiDB-lite"/>
    </source>
</evidence>
<protein>
    <recommendedName>
        <fullName evidence="11">SAM domain-containing protein</fullName>
    </recommendedName>
</protein>
<comment type="catalytic activity">
    <reaction evidence="5">
        <text>ATP + H2O = ADP + phosphate + H(+)</text>
        <dbReference type="Rhea" id="RHEA:13065"/>
        <dbReference type="ChEBI" id="CHEBI:15377"/>
        <dbReference type="ChEBI" id="CHEBI:15378"/>
        <dbReference type="ChEBI" id="CHEBI:30616"/>
        <dbReference type="ChEBI" id="CHEBI:43474"/>
        <dbReference type="ChEBI" id="CHEBI:456216"/>
    </reaction>
</comment>
<dbReference type="PROSITE" id="PS50021">
    <property type="entry name" value="CH"/>
    <property type="match status" value="1"/>
</dbReference>
<evidence type="ECO:0000259" key="8">
    <source>
        <dbReference type="PROSITE" id="PS50021"/>
    </source>
</evidence>
<dbReference type="InterPro" id="IPR001715">
    <property type="entry name" value="CH_dom"/>
</dbReference>
<feature type="domain" description="SAM" evidence="9">
    <location>
        <begin position="453"/>
        <end position="517"/>
    </location>
</feature>
<dbReference type="Pfam" id="PF00307">
    <property type="entry name" value="CH"/>
    <property type="match status" value="1"/>
</dbReference>
<dbReference type="PROSITE" id="PS50105">
    <property type="entry name" value="SAM_DOMAIN"/>
    <property type="match status" value="1"/>
</dbReference>
<dbReference type="SUPFAM" id="SSF47576">
    <property type="entry name" value="Calponin-homology domain, CH-domain"/>
    <property type="match status" value="1"/>
</dbReference>
<dbReference type="GO" id="GO:0016787">
    <property type="term" value="F:hydrolase activity"/>
    <property type="evidence" value="ECO:0007669"/>
    <property type="project" value="UniProtKB-KW"/>
</dbReference>
<dbReference type="Gene3D" id="1.10.418.10">
    <property type="entry name" value="Calponin-like domain"/>
    <property type="match status" value="1"/>
</dbReference>
<feature type="region of interest" description="Disordered" evidence="7">
    <location>
        <begin position="95"/>
        <end position="118"/>
    </location>
</feature>
<proteinExistence type="inferred from homology"/>
<dbReference type="SUPFAM" id="SSF53067">
    <property type="entry name" value="Actin-like ATPase domain"/>
    <property type="match status" value="2"/>
</dbReference>
<feature type="region of interest" description="Disordered" evidence="7">
    <location>
        <begin position="529"/>
        <end position="551"/>
    </location>
</feature>
<keyword evidence="3" id="KW-0378">Hydrolase</keyword>
<dbReference type="Gene3D" id="3.30.420.40">
    <property type="match status" value="2"/>
</dbReference>
<feature type="domain" description="Calponin-homology (CH)" evidence="8">
    <location>
        <begin position="198"/>
        <end position="318"/>
    </location>
</feature>
<dbReference type="InterPro" id="IPR043129">
    <property type="entry name" value="ATPase_NBD"/>
</dbReference>
<keyword evidence="4" id="KW-0067">ATP-binding</keyword>
<evidence type="ECO:0000259" key="9">
    <source>
        <dbReference type="PROSITE" id="PS50105"/>
    </source>
</evidence>
<feature type="region of interest" description="Disordered" evidence="7">
    <location>
        <begin position="1025"/>
        <end position="1049"/>
    </location>
</feature>
<evidence type="ECO:0000256" key="6">
    <source>
        <dbReference type="RuleBase" id="RU000487"/>
    </source>
</evidence>
<name>A0A7S2SET5_9STRA</name>
<dbReference type="InterPro" id="IPR004000">
    <property type="entry name" value="Actin"/>
</dbReference>
<accession>A0A7S2SET5</accession>
<feature type="region of interest" description="Disordered" evidence="7">
    <location>
        <begin position="30"/>
        <end position="67"/>
    </location>
</feature>
<dbReference type="CDD" id="cd10169">
    <property type="entry name" value="ASKHA_NBD_actin-like"/>
    <property type="match status" value="1"/>
</dbReference>
<dbReference type="EMBL" id="HBHK01021057">
    <property type="protein sequence ID" value="CAD9697990.1"/>
    <property type="molecule type" value="Transcribed_RNA"/>
</dbReference>
<dbReference type="InterPro" id="IPR036872">
    <property type="entry name" value="CH_dom_sf"/>
</dbReference>
<evidence type="ECO:0008006" key="11">
    <source>
        <dbReference type="Google" id="ProtNLM"/>
    </source>
</evidence>
<dbReference type="FunFam" id="3.30.420.40:FF:000058">
    <property type="entry name" value="Putative actin-related protein 5"/>
    <property type="match status" value="1"/>
</dbReference>
<comment type="similarity">
    <text evidence="1 6">Belongs to the actin family.</text>
</comment>
<evidence type="ECO:0000256" key="2">
    <source>
        <dbReference type="ARBA" id="ARBA00022741"/>
    </source>
</evidence>
<reference evidence="10" key="1">
    <citation type="submission" date="2021-01" db="EMBL/GenBank/DDBJ databases">
        <authorList>
            <person name="Corre E."/>
            <person name="Pelletier E."/>
            <person name="Niang G."/>
            <person name="Scheremetjew M."/>
            <person name="Finn R."/>
            <person name="Kale V."/>
            <person name="Holt S."/>
            <person name="Cochrane G."/>
            <person name="Meng A."/>
            <person name="Brown T."/>
            <person name="Cohen L."/>
        </authorList>
    </citation>
    <scope>NUCLEOTIDE SEQUENCE</scope>
    <source>
        <strain evidence="10">NY070348D</strain>
    </source>
</reference>
<organism evidence="10">
    <name type="scientific">Mucochytrium quahogii</name>
    <dbReference type="NCBI Taxonomy" id="96639"/>
    <lineage>
        <taxon>Eukaryota</taxon>
        <taxon>Sar</taxon>
        <taxon>Stramenopiles</taxon>
        <taxon>Bigyra</taxon>
        <taxon>Labyrinthulomycetes</taxon>
        <taxon>Thraustochytrida</taxon>
        <taxon>Thraustochytriidae</taxon>
        <taxon>Mucochytrium</taxon>
    </lineage>
</organism>
<dbReference type="InterPro" id="IPR001660">
    <property type="entry name" value="SAM"/>
</dbReference>
<sequence>MDADILRKQIRKSLVSSRRFNQKELEDILNKEEDGEEEEVLVGSELSSPASMNGEIKKLGNRDESDSDNYFATQGSSDLQVDVEDTGDWDTGLLIPSGGDSFAEDEENSDSALDQNGAGLNHASVMDAWSKQIEQSLGQLKTYDNDHGEGSRVKVEYVKGGQTIPLDSPFGSISDDGIDFVPGATSREDLENLGKIYLRVKLEAFLWLERITGETIYDGHTTPDTATIFEMLKSGVILCQIANKLLPGCIASYTSDFSNDSSFMVPLSERENIKRFIRACEDSMNIPESLLFDVGDLHNMENMPKVVLSLRAIAEYARLHLGSPPELYWPTFQDLHTILEADEDAVLLASAEMSKMDIPTVHHMYASTIKKKTHVSTKSLDDLSTSGFMDRKRSIQQNLVLSVNPPIAPKTPIIDSGSVELRSLEEDQSICSSSKGGAAALFTPASSISDGQLETLSVKEWLDSLGMGSYYTNFVEEGWDEIDTVALMQEADLEDCGVHKRGHRRRIVNGLKRLKARLLERGILDGADDEGELTKSPSTELRTRRSSSTGESIKELMNKELAWAKCRASSNVTLDLEDAKAIWSMFNDLKGRFVRATHASVETSRSISHIFSMTEDIVRSLIPFDAPIIIDIGWNSIKCGYVFNHRPIRIPTVVGKLNLGALTSGGGGKTHLRRSSNVHSLTAGRHVLTQCHTSLASSSTGVTSGSSVINSAPFVVRRSIHRGIDSIKDPVIVEWDDIEQLLKHIYRDVLHTTPDKHPLLIVEPCNGWDNESRCKLADVLFNKLEVPAAYFTPGAPMVAHHTNLGNCTVLDLGESRSTASVVFNYRQVRGANVHSPIGGLQLTELMMKSLTQEGYDFKSIFEAKNPGKFSSLRHFMEQEVAEEIKKRVSSIAPNAEASSTIHEEMCIQADKLPAHVSEYLPRVTRGIDHINIADPRSSVPEALFSPGVIRRDQFYNGGSLHQIVKEAIKRCTDVVQNVSSSTVILCGGMAAIPGIAERLQVELNGLYSTDSRKPPRVVLASEEVAASEENMNSRQSTTPSSPNSQSSNSLDHATFAAWYGASKLALEKDFQARWISRESYLEKGDKTILESTVSEGLGPFPLHSPDTALYKANRAVTSLADVVGLIEHFESREQPQEGARSLPAVQTKLPVTPGSPPRGKSTPLSPQALKYVVQEVAQYLDNQGCPQKDVLDVKIYLWQQYASQPPRAQVSVIDVIQSLPESLRSIVAPYVAKKARKDEERKLPASTKTVDGVALTPGTLNSPSKFSEEDEDDDEGVWAMAI</sequence>
<evidence type="ECO:0000313" key="10">
    <source>
        <dbReference type="EMBL" id="CAD9697990.1"/>
    </source>
</evidence>
<keyword evidence="2" id="KW-0547">Nucleotide-binding</keyword>
<dbReference type="Gene3D" id="1.10.150.50">
    <property type="entry name" value="Transcription Factor, Ets-1"/>
    <property type="match status" value="1"/>
</dbReference>
<dbReference type="InterPro" id="IPR013761">
    <property type="entry name" value="SAM/pointed_sf"/>
</dbReference>
<dbReference type="SUPFAM" id="SSF47769">
    <property type="entry name" value="SAM/Pointed domain"/>
    <property type="match status" value="1"/>
</dbReference>
<feature type="compositionally biased region" description="Low complexity" evidence="7">
    <location>
        <begin position="536"/>
        <end position="551"/>
    </location>
</feature>
<dbReference type="SMART" id="SM00268">
    <property type="entry name" value="ACTIN"/>
    <property type="match status" value="1"/>
</dbReference>
<feature type="compositionally biased region" description="Basic and acidic residues" evidence="7">
    <location>
        <begin position="55"/>
        <end position="64"/>
    </location>
</feature>
<evidence type="ECO:0000256" key="4">
    <source>
        <dbReference type="ARBA" id="ARBA00022840"/>
    </source>
</evidence>
<feature type="region of interest" description="Disordered" evidence="7">
    <location>
        <begin position="1131"/>
        <end position="1164"/>
    </location>
</feature>
<dbReference type="CDD" id="cd00014">
    <property type="entry name" value="CH_SF"/>
    <property type="match status" value="1"/>
</dbReference>
<dbReference type="Pfam" id="PF00022">
    <property type="entry name" value="Actin"/>
    <property type="match status" value="1"/>
</dbReference>
<dbReference type="SMART" id="SM00033">
    <property type="entry name" value="CH"/>
    <property type="match status" value="1"/>
</dbReference>
<dbReference type="Gene3D" id="3.90.640.10">
    <property type="entry name" value="Actin, Chain A, domain 4"/>
    <property type="match status" value="1"/>
</dbReference>